<sequence>MGYSFSTDYWFFIRTKTKSFWSRDSAFFHWDENLNCCPVTSDICKQ</sequence>
<accession>A0A2P2PPZ3</accession>
<dbReference type="EMBL" id="GGEC01076290">
    <property type="protein sequence ID" value="MBX56774.1"/>
    <property type="molecule type" value="Transcribed_RNA"/>
</dbReference>
<proteinExistence type="predicted"/>
<evidence type="ECO:0000313" key="1">
    <source>
        <dbReference type="EMBL" id="MBX56774.1"/>
    </source>
</evidence>
<protein>
    <submittedName>
        <fullName evidence="1">Uncharacterized protein</fullName>
    </submittedName>
</protein>
<organism evidence="1">
    <name type="scientific">Rhizophora mucronata</name>
    <name type="common">Asiatic mangrove</name>
    <dbReference type="NCBI Taxonomy" id="61149"/>
    <lineage>
        <taxon>Eukaryota</taxon>
        <taxon>Viridiplantae</taxon>
        <taxon>Streptophyta</taxon>
        <taxon>Embryophyta</taxon>
        <taxon>Tracheophyta</taxon>
        <taxon>Spermatophyta</taxon>
        <taxon>Magnoliopsida</taxon>
        <taxon>eudicotyledons</taxon>
        <taxon>Gunneridae</taxon>
        <taxon>Pentapetalae</taxon>
        <taxon>rosids</taxon>
        <taxon>fabids</taxon>
        <taxon>Malpighiales</taxon>
        <taxon>Rhizophoraceae</taxon>
        <taxon>Rhizophora</taxon>
    </lineage>
</organism>
<dbReference type="AlphaFoldDB" id="A0A2P2PPZ3"/>
<name>A0A2P2PPZ3_RHIMU</name>
<reference evidence="1" key="1">
    <citation type="submission" date="2018-02" db="EMBL/GenBank/DDBJ databases">
        <title>Rhizophora mucronata_Transcriptome.</title>
        <authorList>
            <person name="Meera S.P."/>
            <person name="Sreeshan A."/>
            <person name="Augustine A."/>
        </authorList>
    </citation>
    <scope>NUCLEOTIDE SEQUENCE</scope>
    <source>
        <tissue evidence="1">Leaf</tissue>
    </source>
</reference>